<evidence type="ECO:0000256" key="1">
    <source>
        <dbReference type="SAM" id="Phobius"/>
    </source>
</evidence>
<dbReference type="EMBL" id="JAESVG020000007">
    <property type="protein sequence ID" value="KAG8626013.1"/>
    <property type="molecule type" value="Genomic_DNA"/>
</dbReference>
<proteinExistence type="predicted"/>
<dbReference type="Gene3D" id="3.90.550.10">
    <property type="entry name" value="Spore Coat Polysaccharide Biosynthesis Protein SpsA, Chain A"/>
    <property type="match status" value="1"/>
</dbReference>
<dbReference type="OrthoDB" id="2014201at2759"/>
<reference evidence="2" key="1">
    <citation type="submission" date="2021-07" db="EMBL/GenBank/DDBJ databases">
        <title>Elsinoe batatas strain:CRI-CJ2 Genome sequencing and assembly.</title>
        <authorList>
            <person name="Huang L."/>
        </authorList>
    </citation>
    <scope>NUCLEOTIDE SEQUENCE</scope>
    <source>
        <strain evidence="2">CRI-CJ2</strain>
    </source>
</reference>
<keyword evidence="3" id="KW-1185">Reference proteome</keyword>
<accession>A0A8K0L0K4</accession>
<dbReference type="Proteomes" id="UP000809789">
    <property type="component" value="Unassembled WGS sequence"/>
</dbReference>
<dbReference type="InterPro" id="IPR050587">
    <property type="entry name" value="GNT1/Glycosyltrans_8"/>
</dbReference>
<evidence type="ECO:0008006" key="4">
    <source>
        <dbReference type="Google" id="ProtNLM"/>
    </source>
</evidence>
<evidence type="ECO:0000313" key="2">
    <source>
        <dbReference type="EMBL" id="KAG8626013.1"/>
    </source>
</evidence>
<keyword evidence="1" id="KW-0472">Membrane</keyword>
<sequence length="364" mass="40998">MDELQEKHFRRSLSPSSLTSRRRLLRAAFSTCVLLFLIYSVLSWSSGRTRSPVWPNLAQHDMAGYDSSPRGLPSSVSLDSLTDDQMKSNYAYSIYVTDQTYLCPAVMMIESLRTVGSRASRLVLHPSSWTNVSSRDPLVDRLLTLAVALGATLTPVDILTSRHGDPTWADSYTKLLAFNQIRFTRVISLDTDATVLQNLDPLFSFPLHEEMPIAAPLAYWLENPTLSSQIMLIRPSPAGFAKVNSTWRLINSLYGSTAGVLPHRGWDLLSGEFRQQDHSRYLGPAAGQGDGERWNATRELKEAKYVHFPDWPMPKPWLATGEEVEGVLPACRQKEGEREDCGDREAWGWLYRDFLERRGKVCGS</sequence>
<dbReference type="AlphaFoldDB" id="A0A8K0L0K4"/>
<organism evidence="2 3">
    <name type="scientific">Elsinoe batatas</name>
    <dbReference type="NCBI Taxonomy" id="2601811"/>
    <lineage>
        <taxon>Eukaryota</taxon>
        <taxon>Fungi</taxon>
        <taxon>Dikarya</taxon>
        <taxon>Ascomycota</taxon>
        <taxon>Pezizomycotina</taxon>
        <taxon>Dothideomycetes</taxon>
        <taxon>Dothideomycetidae</taxon>
        <taxon>Myriangiales</taxon>
        <taxon>Elsinoaceae</taxon>
        <taxon>Elsinoe</taxon>
    </lineage>
</organism>
<keyword evidence="1" id="KW-1133">Transmembrane helix</keyword>
<protein>
    <recommendedName>
        <fullName evidence="4">Nucleotide-diphospho-sugar transferase</fullName>
    </recommendedName>
</protein>
<dbReference type="PANTHER" id="PTHR11183">
    <property type="entry name" value="GLYCOGENIN SUBFAMILY MEMBER"/>
    <property type="match status" value="1"/>
</dbReference>
<evidence type="ECO:0000313" key="3">
    <source>
        <dbReference type="Proteomes" id="UP000809789"/>
    </source>
</evidence>
<dbReference type="SUPFAM" id="SSF53448">
    <property type="entry name" value="Nucleotide-diphospho-sugar transferases"/>
    <property type="match status" value="1"/>
</dbReference>
<gene>
    <name evidence="2" type="ORF">KVT40_006414</name>
</gene>
<comment type="caution">
    <text evidence="2">The sequence shown here is derived from an EMBL/GenBank/DDBJ whole genome shotgun (WGS) entry which is preliminary data.</text>
</comment>
<keyword evidence="1" id="KW-0812">Transmembrane</keyword>
<feature type="transmembrane region" description="Helical" evidence="1">
    <location>
        <begin position="24"/>
        <end position="42"/>
    </location>
</feature>
<name>A0A8K0L0K4_9PEZI</name>
<dbReference type="InterPro" id="IPR029044">
    <property type="entry name" value="Nucleotide-diphossugar_trans"/>
</dbReference>